<feature type="region of interest" description="Disordered" evidence="9">
    <location>
        <begin position="264"/>
        <end position="283"/>
    </location>
</feature>
<dbReference type="InterPro" id="IPR019786">
    <property type="entry name" value="Zinc_finger_PHD-type_CS"/>
</dbReference>
<evidence type="ECO:0000256" key="7">
    <source>
        <dbReference type="ARBA" id="ARBA00023242"/>
    </source>
</evidence>
<feature type="compositionally biased region" description="Polar residues" evidence="9">
    <location>
        <begin position="1887"/>
        <end position="1905"/>
    </location>
</feature>
<feature type="compositionally biased region" description="Basic and acidic residues" evidence="9">
    <location>
        <begin position="84"/>
        <end position="100"/>
    </location>
</feature>
<dbReference type="SMART" id="SM00249">
    <property type="entry name" value="PHD"/>
    <property type="match status" value="1"/>
</dbReference>
<comment type="subcellular location">
    <subcellularLocation>
        <location evidence="1">Nucleus</location>
    </subcellularLocation>
</comment>
<evidence type="ECO:0000256" key="1">
    <source>
        <dbReference type="ARBA" id="ARBA00004123"/>
    </source>
</evidence>
<dbReference type="GO" id="GO:0008270">
    <property type="term" value="F:zinc ion binding"/>
    <property type="evidence" value="ECO:0007669"/>
    <property type="project" value="UniProtKB-KW"/>
</dbReference>
<dbReference type="InterPro" id="IPR019787">
    <property type="entry name" value="Znf_PHD-finger"/>
</dbReference>
<evidence type="ECO:0000259" key="10">
    <source>
        <dbReference type="PROSITE" id="PS50013"/>
    </source>
</evidence>
<feature type="domain" description="PHD-type" evidence="11">
    <location>
        <begin position="388"/>
        <end position="437"/>
    </location>
</feature>
<feature type="compositionally biased region" description="Polar residues" evidence="9">
    <location>
        <begin position="1690"/>
        <end position="1703"/>
    </location>
</feature>
<feature type="compositionally biased region" description="Polar residues" evidence="9">
    <location>
        <begin position="1532"/>
        <end position="1542"/>
    </location>
</feature>
<feature type="compositionally biased region" description="Acidic residues" evidence="9">
    <location>
        <begin position="200"/>
        <end position="211"/>
    </location>
</feature>
<keyword evidence="5" id="KW-0862">Zinc</keyword>
<dbReference type="InterPro" id="IPR001965">
    <property type="entry name" value="Znf_PHD"/>
</dbReference>
<dbReference type="GO" id="GO:0005634">
    <property type="term" value="C:nucleus"/>
    <property type="evidence" value="ECO:0007669"/>
    <property type="project" value="UniProtKB-SubCell"/>
</dbReference>
<dbReference type="GO" id="GO:0000785">
    <property type="term" value="C:chromatin"/>
    <property type="evidence" value="ECO:0007669"/>
    <property type="project" value="TreeGrafter"/>
</dbReference>
<evidence type="ECO:0000256" key="3">
    <source>
        <dbReference type="ARBA" id="ARBA00022741"/>
    </source>
</evidence>
<dbReference type="InterPro" id="IPR038718">
    <property type="entry name" value="SNF2-like_sf"/>
</dbReference>
<feature type="compositionally biased region" description="Polar residues" evidence="9">
    <location>
        <begin position="1712"/>
        <end position="1728"/>
    </location>
</feature>
<dbReference type="GO" id="GO:0005524">
    <property type="term" value="F:ATP binding"/>
    <property type="evidence" value="ECO:0007669"/>
    <property type="project" value="UniProtKB-KW"/>
</dbReference>
<dbReference type="InterPro" id="IPR000953">
    <property type="entry name" value="Chromo/chromo_shadow_dom"/>
</dbReference>
<dbReference type="InterPro" id="IPR056882">
    <property type="entry name" value="MOM1_dom"/>
</dbReference>
<feature type="compositionally biased region" description="Polar residues" evidence="9">
    <location>
        <begin position="1"/>
        <end position="14"/>
    </location>
</feature>
<dbReference type="InterPro" id="IPR000330">
    <property type="entry name" value="SNF2_N"/>
</dbReference>
<keyword evidence="7" id="KW-0539">Nucleus</keyword>
<feature type="compositionally biased region" description="Basic and acidic residues" evidence="9">
    <location>
        <begin position="1206"/>
        <end position="1220"/>
    </location>
</feature>
<sequence>MANDARNTNTSGKPDSSASNSGSVSGDSSGLRRSSRNFNNCSPGSVRKSPRLEQRVPETGAAGSGKGSPSSKAKNVKEISNGEEIVKENCRDSSPKVGEKRSRRMGARQYKAMFGIKNTGASETKSRKRRLESCFDNVDSGVGDSLEGMSESCRKGVDSGNFKSVEGLKVNGTEDGDGGGNSDNGLRENCDDDVDRGGEEPVEESQECNDGVEMERGCVSNIDGCAEGPYSDVKKNVGIEKPYEVEDGVNGLVGEMNGSVLETLPNQDRQSASSRADDNVNGSRCSEEAIMIDAVVAGGVDTHKNMKIIPSESPTCEMGSLREECVKCSNKSRSNYDSSKQEPCDCISNSMSDLDLITVSKDRGECSNAGDKDSRKANRKDSLVDADEGLCVSCKLDGNLLRCSGKACRRSYHPSCLRTPEESSHISFWYCSECIKKKLALGVHSLSEGIESILDAREVELTNSEGSLKEKQYFVKYKRLAHIHNRWLTETQLLHEAPELLMKLSEQNTYWNPKWAVPQRLLLRRSVIVHNQDTGSALKSHREWLVKWCDLDYDHATWELEDSEFFKKPEVQQLMQEYETRHNRPKSSFISGDNKIQERRKLSHVKHGKVLDSYRAECVNKLQEFYQQSHNAVLLDEQDRMMKTIYFISSILSNVSRPFLIIAPHESLSNWEAEFLRFTTSINVVVYSGKADSRSIIRKLEFYGEGSQLMFQVLLSSVEAISEDLEHIKGIDWEVIVIDDCQEHYILEHSHCIKTLASNWKLLLLNAQLKETIAEYTNILSLLEPTGTYDNSHGDMDASDEDSNLLKERLCSFIISPRFEEYWVPVEMSHVQLEQYCSFMLSNSTVLRLCSKSDPFGSLYEILISMQKCCDHPYIVNPSLRKSLLPEHPSLDAALDMGVKASGKLQLLDKLLSEFRNQGLKVVILFQSIGGSGKDNLELLLDDHLTWRFGRDSFEHVAVGSQPSKKHAALNKFNRESDRSFLLLETRACLPSIKLSSVDSFIILNSDWNPLNDLRALQKIMIDSKLKPIKVFRFYCSYTVEEKALIMAKDDTILDITVPSNLSTKQTLLMWGSSHLFSRLDEFHHDQALDDRDNVALESSLVTDVVQEIVSLVKNDRNIGPIQHISAARLDGRCYLKNTLLYGEQRNQLQEGMPPLTFWTKLLEGRQPQWKYPVSTERNRKRVHYSDDLPLPPDAETDEPVKKRKDSSPRHAGQRPDKKKDGNKKHQGHFDTKLSAQDDKRDLHDQMGSFEMLKPTVLRLCETLMLKDEVRVLAKRFLEYVLNNHQVTREPETILHAFQISVCWAAADVLEEKIDHRKSLDIAIEKMDFKCLEQEVDSVYRKMKLLMKIFLSRSIKSLKSAIDPTSATDDGCFIKEVCSSSQITNKEKDSIRDFEKVKKICEKKIEKLKERQDGELIKFEIYWQEKRAELENNYKVESAFIRYSHAKCTPVVEKLKILEKDYAKKREDLESQICNHRKELQAKQQEESDGEQKKMAQLLELLKPMAHDGQLEKLPSVNSIQLQTAEHMNQFKDSNGSESVTGNLPEEHGSGPADGPVPGSSMQERAAEQQCVSAGELAGDSDQMVTPLVEDGTTCQDHGDELCQRQDEVVEEQVRLLTENCSTSEGEASLLDPANSVPSNLPHQEETIALNAANHSLAVDVVHACGYDQNRSASRQLNNLPNESQMAQNTCAQMQPQTPQSGVARTAEASKDQSVSDASTSRGASTAHASHPISVPALSPAISRVSSSYHSDPLQYEYDRLRMQIGQMMISYEEMKLRLKTERDKEIEELVAQIRRKYDTKLEEAESSFSLKKSELDLNQNMVMMNKLLADTFRSKCMDYKAGPQDGSQKGVTSSSIVLPFQLQLTTKSSSSTSSASVVPNAASPSGTAPPSQSVHPSPTLSPSVANRPPVRSSSGGLQQAMHEIRALAPHLQHTSVPSATSFNRSQSSSVVPLQPSNDNPSSSSPQIPAMPFSREAASSASATELLVQNDANLRHLFNNLPAWPDNLLDHEAWDLFQFGKELDAQQPAGDVVCLSDDD</sequence>
<dbReference type="SUPFAM" id="SSF54160">
    <property type="entry name" value="Chromo domain-like"/>
    <property type="match status" value="2"/>
</dbReference>
<keyword evidence="13" id="KW-1185">Reference proteome</keyword>
<keyword evidence="4 8" id="KW-0863">Zinc-finger</keyword>
<feature type="compositionally biased region" description="Basic and acidic residues" evidence="9">
    <location>
        <begin position="185"/>
        <end position="199"/>
    </location>
</feature>
<evidence type="ECO:0000313" key="12">
    <source>
        <dbReference type="EMBL" id="KAK9676590.1"/>
    </source>
</evidence>
<dbReference type="GO" id="GO:0042393">
    <property type="term" value="F:histone binding"/>
    <property type="evidence" value="ECO:0007669"/>
    <property type="project" value="TreeGrafter"/>
</dbReference>
<dbReference type="PANTHER" id="PTHR45623">
    <property type="entry name" value="CHROMODOMAIN-HELICASE-DNA-BINDING PROTEIN 3-RELATED-RELATED"/>
    <property type="match status" value="1"/>
</dbReference>
<evidence type="ECO:0000259" key="11">
    <source>
        <dbReference type="PROSITE" id="PS50016"/>
    </source>
</evidence>
<dbReference type="EMBL" id="JBDFQZ010000011">
    <property type="protein sequence ID" value="KAK9676590.1"/>
    <property type="molecule type" value="Genomic_DNA"/>
</dbReference>
<feature type="region of interest" description="Disordered" evidence="9">
    <location>
        <begin position="1869"/>
        <end position="1919"/>
    </location>
</feature>
<comment type="caution">
    <text evidence="12">The sequence shown here is derived from an EMBL/GenBank/DDBJ whole genome shotgun (WGS) entry which is preliminary data.</text>
</comment>
<dbReference type="PROSITE" id="PS01359">
    <property type="entry name" value="ZF_PHD_1"/>
    <property type="match status" value="1"/>
</dbReference>
<gene>
    <name evidence="12" type="ORF">RND81_11G087600</name>
</gene>
<dbReference type="InterPro" id="IPR016197">
    <property type="entry name" value="Chromo-like_dom_sf"/>
</dbReference>
<dbReference type="SUPFAM" id="SSF52540">
    <property type="entry name" value="P-loop containing nucleoside triphosphate hydrolases"/>
    <property type="match status" value="2"/>
</dbReference>
<dbReference type="Gene3D" id="3.40.50.300">
    <property type="entry name" value="P-loop containing nucleotide triphosphate hydrolases"/>
    <property type="match status" value="1"/>
</dbReference>
<keyword evidence="3" id="KW-0547">Nucleotide-binding</keyword>
<dbReference type="Gene3D" id="6.10.250.1310">
    <property type="match status" value="1"/>
</dbReference>
<dbReference type="Gene3D" id="2.40.50.40">
    <property type="match status" value="2"/>
</dbReference>
<dbReference type="GO" id="GO:0003682">
    <property type="term" value="F:chromatin binding"/>
    <property type="evidence" value="ECO:0007669"/>
    <property type="project" value="TreeGrafter"/>
</dbReference>
<dbReference type="PANTHER" id="PTHR45623:SF13">
    <property type="entry name" value="HELICASE PROTEIN MOM1"/>
    <property type="match status" value="1"/>
</dbReference>
<dbReference type="InterPro" id="IPR011011">
    <property type="entry name" value="Znf_FYVE_PHD"/>
</dbReference>
<feature type="compositionally biased region" description="Basic and acidic residues" evidence="9">
    <location>
        <begin position="1228"/>
        <end position="1238"/>
    </location>
</feature>
<dbReference type="Pfam" id="PF25029">
    <property type="entry name" value="MOM1"/>
    <property type="match status" value="1"/>
</dbReference>
<evidence type="ECO:0000256" key="4">
    <source>
        <dbReference type="ARBA" id="ARBA00022771"/>
    </source>
</evidence>
<feature type="region of interest" description="Disordered" evidence="9">
    <location>
        <begin position="1181"/>
        <end position="1238"/>
    </location>
</feature>
<evidence type="ECO:0000256" key="5">
    <source>
        <dbReference type="ARBA" id="ARBA00022833"/>
    </source>
</evidence>
<evidence type="ECO:0000256" key="2">
    <source>
        <dbReference type="ARBA" id="ARBA00022723"/>
    </source>
</evidence>
<dbReference type="PROSITE" id="PS50016">
    <property type="entry name" value="ZF_PHD_2"/>
    <property type="match status" value="1"/>
</dbReference>
<feature type="region of interest" description="Disordered" evidence="9">
    <location>
        <begin position="1532"/>
        <end position="1572"/>
    </location>
</feature>
<dbReference type="InterPro" id="IPR027417">
    <property type="entry name" value="P-loop_NTPase"/>
</dbReference>
<dbReference type="Gene3D" id="3.40.50.10810">
    <property type="entry name" value="Tandem AAA-ATPase domain"/>
    <property type="match status" value="1"/>
</dbReference>
<feature type="compositionally biased region" description="Low complexity" evidence="9">
    <location>
        <begin position="1869"/>
        <end position="1886"/>
    </location>
</feature>
<name>A0AAW1HJG4_SAPOF</name>
<feature type="region of interest" description="Disordered" evidence="9">
    <location>
        <begin position="1"/>
        <end position="211"/>
    </location>
</feature>
<dbReference type="Pfam" id="PF00176">
    <property type="entry name" value="SNF2-rel_dom"/>
    <property type="match status" value="1"/>
</dbReference>
<evidence type="ECO:0000313" key="13">
    <source>
        <dbReference type="Proteomes" id="UP001443914"/>
    </source>
</evidence>
<dbReference type="Proteomes" id="UP001443914">
    <property type="component" value="Unassembled WGS sequence"/>
</dbReference>
<evidence type="ECO:0000256" key="8">
    <source>
        <dbReference type="PROSITE-ProRule" id="PRU00146"/>
    </source>
</evidence>
<feature type="domain" description="Chromo" evidence="10">
    <location>
        <begin position="516"/>
        <end position="590"/>
    </location>
</feature>
<dbReference type="GO" id="GO:0003677">
    <property type="term" value="F:DNA binding"/>
    <property type="evidence" value="ECO:0007669"/>
    <property type="project" value="TreeGrafter"/>
</dbReference>
<dbReference type="GO" id="GO:0016887">
    <property type="term" value="F:ATP hydrolysis activity"/>
    <property type="evidence" value="ECO:0007669"/>
    <property type="project" value="TreeGrafter"/>
</dbReference>
<dbReference type="SUPFAM" id="SSF57903">
    <property type="entry name" value="FYVE/PHD zinc finger"/>
    <property type="match status" value="1"/>
</dbReference>
<feature type="compositionally biased region" description="Low complexity" evidence="9">
    <location>
        <begin position="1946"/>
        <end position="1968"/>
    </location>
</feature>
<evidence type="ECO:0000256" key="6">
    <source>
        <dbReference type="ARBA" id="ARBA00022840"/>
    </source>
</evidence>
<feature type="region of interest" description="Disordered" evidence="9">
    <location>
        <begin position="1936"/>
        <end position="1977"/>
    </location>
</feature>
<feature type="region of interest" description="Disordered" evidence="9">
    <location>
        <begin position="1690"/>
        <end position="1732"/>
    </location>
</feature>
<dbReference type="SMART" id="SM00298">
    <property type="entry name" value="CHROMO"/>
    <property type="match status" value="2"/>
</dbReference>
<feature type="compositionally biased region" description="Low complexity" evidence="9">
    <location>
        <begin position="16"/>
        <end position="32"/>
    </location>
</feature>
<keyword evidence="6" id="KW-0067">ATP-binding</keyword>
<keyword evidence="2" id="KW-0479">Metal-binding</keyword>
<feature type="domain" description="Chromo" evidence="10">
    <location>
        <begin position="448"/>
        <end position="516"/>
    </location>
</feature>
<dbReference type="PROSITE" id="PS50013">
    <property type="entry name" value="CHROMO_2"/>
    <property type="match status" value="2"/>
</dbReference>
<proteinExistence type="predicted"/>
<evidence type="ECO:0000256" key="9">
    <source>
        <dbReference type="SAM" id="MobiDB-lite"/>
    </source>
</evidence>
<dbReference type="GO" id="GO:0140658">
    <property type="term" value="F:ATP-dependent chromatin remodeler activity"/>
    <property type="evidence" value="ECO:0007669"/>
    <property type="project" value="TreeGrafter"/>
</dbReference>
<feature type="compositionally biased region" description="Polar residues" evidence="9">
    <location>
        <begin position="1936"/>
        <end position="1945"/>
    </location>
</feature>
<dbReference type="Gene3D" id="3.30.40.10">
    <property type="entry name" value="Zinc/RING finger domain, C3HC4 (zinc finger)"/>
    <property type="match status" value="1"/>
</dbReference>
<organism evidence="12 13">
    <name type="scientific">Saponaria officinalis</name>
    <name type="common">Common soapwort</name>
    <name type="synonym">Lychnis saponaria</name>
    <dbReference type="NCBI Taxonomy" id="3572"/>
    <lineage>
        <taxon>Eukaryota</taxon>
        <taxon>Viridiplantae</taxon>
        <taxon>Streptophyta</taxon>
        <taxon>Embryophyta</taxon>
        <taxon>Tracheophyta</taxon>
        <taxon>Spermatophyta</taxon>
        <taxon>Magnoliopsida</taxon>
        <taxon>eudicotyledons</taxon>
        <taxon>Gunneridae</taxon>
        <taxon>Pentapetalae</taxon>
        <taxon>Caryophyllales</taxon>
        <taxon>Caryophyllaceae</taxon>
        <taxon>Caryophylleae</taxon>
        <taxon>Saponaria</taxon>
    </lineage>
</organism>
<protein>
    <submittedName>
        <fullName evidence="12">Uncharacterized protein</fullName>
    </submittedName>
</protein>
<dbReference type="InterPro" id="IPR013083">
    <property type="entry name" value="Znf_RING/FYVE/PHD"/>
</dbReference>
<accession>A0AAW1HJG4</accession>
<reference evidence="12" key="1">
    <citation type="submission" date="2024-03" db="EMBL/GenBank/DDBJ databases">
        <title>WGS assembly of Saponaria officinalis var. Norfolk2.</title>
        <authorList>
            <person name="Jenkins J."/>
            <person name="Shu S."/>
            <person name="Grimwood J."/>
            <person name="Barry K."/>
            <person name="Goodstein D."/>
            <person name="Schmutz J."/>
            <person name="Leebens-Mack J."/>
            <person name="Osbourn A."/>
        </authorList>
    </citation>
    <scope>NUCLEOTIDE SEQUENCE [LARGE SCALE GENOMIC DNA]</scope>
    <source>
        <strain evidence="12">JIC</strain>
    </source>
</reference>